<evidence type="ECO:0000256" key="1">
    <source>
        <dbReference type="ARBA" id="ARBA00004592"/>
    </source>
</evidence>
<dbReference type="Gene3D" id="1.25.10.10">
    <property type="entry name" value="Leucine-rich Repeat Variant"/>
    <property type="match status" value="2"/>
</dbReference>
<organism evidence="9 10">
    <name type="scientific">Potamilus streckersoni</name>
    <dbReference type="NCBI Taxonomy" id="2493646"/>
    <lineage>
        <taxon>Eukaryota</taxon>
        <taxon>Metazoa</taxon>
        <taxon>Spiralia</taxon>
        <taxon>Lophotrochozoa</taxon>
        <taxon>Mollusca</taxon>
        <taxon>Bivalvia</taxon>
        <taxon>Autobranchia</taxon>
        <taxon>Heteroconchia</taxon>
        <taxon>Palaeoheterodonta</taxon>
        <taxon>Unionida</taxon>
        <taxon>Unionoidea</taxon>
        <taxon>Unionidae</taxon>
        <taxon>Ambleminae</taxon>
        <taxon>Lampsilini</taxon>
        <taxon>Potamilus</taxon>
    </lineage>
</organism>
<dbReference type="GO" id="GO:0005774">
    <property type="term" value="C:vacuolar membrane"/>
    <property type="evidence" value="ECO:0007669"/>
    <property type="project" value="UniProtKB-SubCell"/>
</dbReference>
<accession>A0AAE0RNJ6</accession>
<comment type="caution">
    <text evidence="9">The sequence shown here is derived from an EMBL/GenBank/DDBJ whole genome shotgun (WGS) entry which is preliminary data.</text>
</comment>
<dbReference type="AlphaFoldDB" id="A0AAE0RNJ6"/>
<proteinExistence type="inferred from homology"/>
<dbReference type="PANTHER" id="PTHR47249">
    <property type="entry name" value="VACUOLAR PROTEIN 8"/>
    <property type="match status" value="1"/>
</dbReference>
<evidence type="ECO:0000256" key="5">
    <source>
        <dbReference type="ARBA" id="ARBA00023136"/>
    </source>
</evidence>
<gene>
    <name evidence="9" type="ORF">CHS0354_023169</name>
</gene>
<dbReference type="InterPro" id="IPR000225">
    <property type="entry name" value="Armadillo"/>
</dbReference>
<keyword evidence="6" id="KW-0449">Lipoprotein</keyword>
<reference evidence="9" key="3">
    <citation type="submission" date="2023-05" db="EMBL/GenBank/DDBJ databases">
        <authorList>
            <person name="Smith C.H."/>
        </authorList>
    </citation>
    <scope>NUCLEOTIDE SEQUENCE</scope>
    <source>
        <strain evidence="9">CHS0354</strain>
        <tissue evidence="9">Mantle</tissue>
    </source>
</reference>
<dbReference type="GO" id="GO:0071562">
    <property type="term" value="P:nucleus-vacuole junction assembly"/>
    <property type="evidence" value="ECO:0007669"/>
    <property type="project" value="InterPro"/>
</dbReference>
<protein>
    <recommendedName>
        <fullName evidence="7">Vacuolar protein 8</fullName>
    </recommendedName>
</protein>
<evidence type="ECO:0000256" key="3">
    <source>
        <dbReference type="ARBA" id="ARBA00022554"/>
    </source>
</evidence>
<keyword evidence="5" id="KW-0472">Membrane</keyword>
<dbReference type="GO" id="GO:0043495">
    <property type="term" value="F:protein-membrane adaptor activity"/>
    <property type="evidence" value="ECO:0007669"/>
    <property type="project" value="InterPro"/>
</dbReference>
<keyword evidence="3" id="KW-0926">Vacuole</keyword>
<dbReference type="InterPro" id="IPR045156">
    <property type="entry name" value="Vac8"/>
</dbReference>
<evidence type="ECO:0000256" key="6">
    <source>
        <dbReference type="ARBA" id="ARBA00023288"/>
    </source>
</evidence>
<dbReference type="Pfam" id="PF00514">
    <property type="entry name" value="Arm"/>
    <property type="match status" value="1"/>
</dbReference>
<dbReference type="PROSITE" id="PS50176">
    <property type="entry name" value="ARM_REPEAT"/>
    <property type="match status" value="2"/>
</dbReference>
<feature type="non-terminal residue" evidence="9">
    <location>
        <position position="137"/>
    </location>
</feature>
<dbReference type="PANTHER" id="PTHR47249:SF1">
    <property type="entry name" value="VACUOLAR PROTEIN 8"/>
    <property type="match status" value="1"/>
</dbReference>
<comment type="subcellular location">
    <subcellularLocation>
        <location evidence="1">Vacuole membrane</location>
        <topology evidence="1">Lipid-anchor</topology>
    </subcellularLocation>
</comment>
<keyword evidence="10" id="KW-1185">Reference proteome</keyword>
<dbReference type="Proteomes" id="UP001195483">
    <property type="component" value="Unassembled WGS sequence"/>
</dbReference>
<dbReference type="InterPro" id="IPR016024">
    <property type="entry name" value="ARM-type_fold"/>
</dbReference>
<dbReference type="InterPro" id="IPR011989">
    <property type="entry name" value="ARM-like"/>
</dbReference>
<evidence type="ECO:0000256" key="8">
    <source>
        <dbReference type="PROSITE-ProRule" id="PRU00259"/>
    </source>
</evidence>
<comment type="similarity">
    <text evidence="2">Belongs to the beta-catenin family.</text>
</comment>
<keyword evidence="4" id="KW-0677">Repeat</keyword>
<feature type="repeat" description="ARM" evidence="8">
    <location>
        <begin position="103"/>
        <end position="137"/>
    </location>
</feature>
<evidence type="ECO:0000256" key="4">
    <source>
        <dbReference type="ARBA" id="ARBA00022737"/>
    </source>
</evidence>
<name>A0AAE0RNJ6_9BIVA</name>
<dbReference type="EMBL" id="JAEAOA010001402">
    <property type="protein sequence ID" value="KAK3576651.1"/>
    <property type="molecule type" value="Genomic_DNA"/>
</dbReference>
<evidence type="ECO:0000313" key="10">
    <source>
        <dbReference type="Proteomes" id="UP001195483"/>
    </source>
</evidence>
<evidence type="ECO:0000256" key="7">
    <source>
        <dbReference type="ARBA" id="ARBA00026209"/>
    </source>
</evidence>
<dbReference type="SUPFAM" id="SSF48371">
    <property type="entry name" value="ARM repeat"/>
    <property type="match status" value="1"/>
</dbReference>
<feature type="repeat" description="ARM" evidence="8">
    <location>
        <begin position="18"/>
        <end position="55"/>
    </location>
</feature>
<evidence type="ECO:0000313" key="9">
    <source>
        <dbReference type="EMBL" id="KAK3576651.1"/>
    </source>
</evidence>
<sequence length="137" mass="15028">MFTLLDIESNCNVLVNRGAIPVLVHALHSLDIDVQYHCSAALSNIAVSKKYRTMITGVGYHDVIELLIRLISSESEMVKCQGCIALRNLAVDEDIQFLIAKHGAIPTLQQALNSKSPETKAAVMGCIRNLSLHKTNE</sequence>
<evidence type="ECO:0000256" key="2">
    <source>
        <dbReference type="ARBA" id="ARBA00005462"/>
    </source>
</evidence>
<reference evidence="9" key="1">
    <citation type="journal article" date="2021" name="Genome Biol. Evol.">
        <title>A High-Quality Reference Genome for a Parasitic Bivalve with Doubly Uniparental Inheritance (Bivalvia: Unionida).</title>
        <authorList>
            <person name="Smith C.H."/>
        </authorList>
    </citation>
    <scope>NUCLEOTIDE SEQUENCE</scope>
    <source>
        <strain evidence="9">CHS0354</strain>
    </source>
</reference>
<reference evidence="9" key="2">
    <citation type="journal article" date="2021" name="Genome Biol. Evol.">
        <title>Developing a high-quality reference genome for a parasitic bivalve with doubly uniparental inheritance (Bivalvia: Unionida).</title>
        <authorList>
            <person name="Smith C.H."/>
        </authorList>
    </citation>
    <scope>NUCLEOTIDE SEQUENCE</scope>
    <source>
        <strain evidence="9">CHS0354</strain>
        <tissue evidence="9">Mantle</tissue>
    </source>
</reference>
<dbReference type="SMART" id="SM00185">
    <property type="entry name" value="ARM"/>
    <property type="match status" value="3"/>
</dbReference>